<dbReference type="Proteomes" id="UP000274756">
    <property type="component" value="Unassembled WGS sequence"/>
</dbReference>
<evidence type="ECO:0000313" key="4">
    <source>
        <dbReference type="Proteomes" id="UP000038040"/>
    </source>
</evidence>
<evidence type="ECO:0000313" key="3">
    <source>
        <dbReference type="EMBL" id="VDN52246.1"/>
    </source>
</evidence>
<sequence length="112" mass="13575">MKKRNGILFCYLMAIQPHRHVPKFPRRHERNRLDCRTHERFVRCGPEPHCEMSCENLFSPPHCHTIENHPKCYYPRCICKNGFVRNKEGFCIREWRCPNRFTSLLLKFVNSE</sequence>
<keyword evidence="1" id="KW-0722">Serine protease inhibitor</keyword>
<dbReference type="InterPro" id="IPR002919">
    <property type="entry name" value="TIL_dom"/>
</dbReference>
<proteinExistence type="predicted"/>
<dbReference type="CDD" id="cd19941">
    <property type="entry name" value="TIL"/>
    <property type="match status" value="1"/>
</dbReference>
<reference evidence="3 5" key="2">
    <citation type="submission" date="2018-11" db="EMBL/GenBank/DDBJ databases">
        <authorList>
            <consortium name="Pathogen Informatics"/>
        </authorList>
    </citation>
    <scope>NUCLEOTIDE SEQUENCE [LARGE SCALE GENOMIC DNA]</scope>
</reference>
<dbReference type="InterPro" id="IPR036084">
    <property type="entry name" value="Ser_inhib-like_sf"/>
</dbReference>
<keyword evidence="1" id="KW-0646">Protease inhibitor</keyword>
<reference evidence="6" key="1">
    <citation type="submission" date="2017-02" db="UniProtKB">
        <authorList>
            <consortium name="WormBaseParasite"/>
        </authorList>
    </citation>
    <scope>IDENTIFICATION</scope>
</reference>
<name>A0A0N4UK66_DRAME</name>
<dbReference type="WBParaSite" id="DME_0000809401-mRNA-1">
    <property type="protein sequence ID" value="DME_0000809401-mRNA-1"/>
    <property type="gene ID" value="DME_0000809401"/>
</dbReference>
<dbReference type="Gene3D" id="2.10.25.10">
    <property type="entry name" value="Laminin"/>
    <property type="match status" value="1"/>
</dbReference>
<dbReference type="Pfam" id="PF01826">
    <property type="entry name" value="TIL"/>
    <property type="match status" value="1"/>
</dbReference>
<protein>
    <submittedName>
        <fullName evidence="6">TIL domain-containing protein</fullName>
    </submittedName>
</protein>
<dbReference type="Proteomes" id="UP000038040">
    <property type="component" value="Unplaced"/>
</dbReference>
<gene>
    <name evidence="3" type="ORF">DME_LOCUS2219</name>
</gene>
<dbReference type="SUPFAM" id="SSF57567">
    <property type="entry name" value="Serine protease inhibitors"/>
    <property type="match status" value="1"/>
</dbReference>
<evidence type="ECO:0000256" key="1">
    <source>
        <dbReference type="ARBA" id="ARBA00022900"/>
    </source>
</evidence>
<dbReference type="EMBL" id="UYYG01000050">
    <property type="protein sequence ID" value="VDN52246.1"/>
    <property type="molecule type" value="Genomic_DNA"/>
</dbReference>
<organism evidence="4 6">
    <name type="scientific">Dracunculus medinensis</name>
    <name type="common">Guinea worm</name>
    <dbReference type="NCBI Taxonomy" id="318479"/>
    <lineage>
        <taxon>Eukaryota</taxon>
        <taxon>Metazoa</taxon>
        <taxon>Ecdysozoa</taxon>
        <taxon>Nematoda</taxon>
        <taxon>Chromadorea</taxon>
        <taxon>Rhabditida</taxon>
        <taxon>Spirurina</taxon>
        <taxon>Dracunculoidea</taxon>
        <taxon>Dracunculidae</taxon>
        <taxon>Dracunculus</taxon>
    </lineage>
</organism>
<feature type="domain" description="TIL" evidence="2">
    <location>
        <begin position="35"/>
        <end position="97"/>
    </location>
</feature>
<evidence type="ECO:0000259" key="2">
    <source>
        <dbReference type="Pfam" id="PF01826"/>
    </source>
</evidence>
<dbReference type="GO" id="GO:0004867">
    <property type="term" value="F:serine-type endopeptidase inhibitor activity"/>
    <property type="evidence" value="ECO:0007669"/>
    <property type="project" value="UniProtKB-KW"/>
</dbReference>
<evidence type="ECO:0000313" key="5">
    <source>
        <dbReference type="Proteomes" id="UP000274756"/>
    </source>
</evidence>
<dbReference type="AlphaFoldDB" id="A0A0N4UK66"/>
<dbReference type="OrthoDB" id="671595at2759"/>
<accession>A0A0N4UK66</accession>
<evidence type="ECO:0000313" key="6">
    <source>
        <dbReference type="WBParaSite" id="DME_0000809401-mRNA-1"/>
    </source>
</evidence>
<keyword evidence="5" id="KW-1185">Reference proteome</keyword>